<gene>
    <name evidence="1" type="ORF">B0T26DRAFT_806030</name>
</gene>
<keyword evidence="2" id="KW-1185">Reference proteome</keyword>
<evidence type="ECO:0000313" key="1">
    <source>
        <dbReference type="EMBL" id="KAK0706187.1"/>
    </source>
</evidence>
<proteinExistence type="predicted"/>
<dbReference type="RefSeq" id="XP_060291281.1">
    <property type="nucleotide sequence ID" value="XM_060447176.1"/>
</dbReference>
<dbReference type="Proteomes" id="UP001172101">
    <property type="component" value="Unassembled WGS sequence"/>
</dbReference>
<evidence type="ECO:0000313" key="2">
    <source>
        <dbReference type="Proteomes" id="UP001172101"/>
    </source>
</evidence>
<dbReference type="GeneID" id="85330446"/>
<name>A0AA39ZYV5_9PEZI</name>
<sequence>MEATLDPASLVCQADWETVFSPRSWEALLGAATASDGIQPHIKQFCYTTTWEAVHAAAKQGCNWCHLILLRKCTTGKSCILYTTACDLAAKYIAARERITDVSTPESCPQPSATTLLPDCVIDCSDTNNPRLTLTGGEQRTPYLALSYHYPLHPPAHVSNGIPLSILPPTVRDAITDSEADKAHQLGETGLVSIVFMYTLRQISREDDKLPAVGGVAEQYASVTGDQYLARLWRGSLLFDLLWSVADEAPFSEVRCASLRIRALVKTEVAFQGKGLYGPILAGRGDEDKEEIGIAKLDADEPRSGDMVVVPLMWDAQGSFVWGLVLEWMPTKQFRRISKFENSHRQKRVEWVNGLEAQVLDIV</sequence>
<comment type="caution">
    <text evidence="1">The sequence shown here is derived from an EMBL/GenBank/DDBJ whole genome shotgun (WGS) entry which is preliminary data.</text>
</comment>
<dbReference type="AlphaFoldDB" id="A0AA39ZYV5"/>
<organism evidence="1 2">
    <name type="scientific">Lasiosphaeria miniovina</name>
    <dbReference type="NCBI Taxonomy" id="1954250"/>
    <lineage>
        <taxon>Eukaryota</taxon>
        <taxon>Fungi</taxon>
        <taxon>Dikarya</taxon>
        <taxon>Ascomycota</taxon>
        <taxon>Pezizomycotina</taxon>
        <taxon>Sordariomycetes</taxon>
        <taxon>Sordariomycetidae</taxon>
        <taxon>Sordariales</taxon>
        <taxon>Lasiosphaeriaceae</taxon>
        <taxon>Lasiosphaeria</taxon>
    </lineage>
</organism>
<dbReference type="EMBL" id="JAUIRO010000007">
    <property type="protein sequence ID" value="KAK0706187.1"/>
    <property type="molecule type" value="Genomic_DNA"/>
</dbReference>
<accession>A0AA39ZYV5</accession>
<protein>
    <submittedName>
        <fullName evidence="1">Uncharacterized protein</fullName>
    </submittedName>
</protein>
<reference evidence="1" key="1">
    <citation type="submission" date="2023-06" db="EMBL/GenBank/DDBJ databases">
        <title>Genome-scale phylogeny and comparative genomics of the fungal order Sordariales.</title>
        <authorList>
            <consortium name="Lawrence Berkeley National Laboratory"/>
            <person name="Hensen N."/>
            <person name="Bonometti L."/>
            <person name="Westerberg I."/>
            <person name="Brannstrom I.O."/>
            <person name="Guillou S."/>
            <person name="Cros-Aarteil S."/>
            <person name="Calhoun S."/>
            <person name="Haridas S."/>
            <person name="Kuo A."/>
            <person name="Mondo S."/>
            <person name="Pangilinan J."/>
            <person name="Riley R."/>
            <person name="LaButti K."/>
            <person name="Andreopoulos B."/>
            <person name="Lipzen A."/>
            <person name="Chen C."/>
            <person name="Yanf M."/>
            <person name="Daum C."/>
            <person name="Ng V."/>
            <person name="Clum A."/>
            <person name="Steindorff A."/>
            <person name="Ohm R."/>
            <person name="Martin F."/>
            <person name="Silar P."/>
            <person name="Natvig D."/>
            <person name="Lalanne C."/>
            <person name="Gautier V."/>
            <person name="Ament-velasquez S.L."/>
            <person name="Kruys A."/>
            <person name="Hutchinson M.I."/>
            <person name="Powell A.J."/>
            <person name="Barry K."/>
            <person name="Miller A.N."/>
            <person name="Grigoriev I.V."/>
            <person name="Debuchy R."/>
            <person name="Gladieux P."/>
            <person name="Thoren M.H."/>
            <person name="Johannesson H."/>
        </authorList>
    </citation>
    <scope>NUCLEOTIDE SEQUENCE</scope>
    <source>
        <strain evidence="1">SMH2392-1A</strain>
    </source>
</reference>